<reference evidence="1" key="2">
    <citation type="submission" date="2020-09" db="EMBL/GenBank/DDBJ databases">
        <authorList>
            <person name="Sun Q."/>
            <person name="Sedlacek I."/>
        </authorList>
    </citation>
    <scope>NUCLEOTIDE SEQUENCE</scope>
    <source>
        <strain evidence="1">CCM 7897</strain>
    </source>
</reference>
<accession>A0A917F809</accession>
<organism evidence="1 2">
    <name type="scientific">Azorhizobium oxalatiphilum</name>
    <dbReference type="NCBI Taxonomy" id="980631"/>
    <lineage>
        <taxon>Bacteria</taxon>
        <taxon>Pseudomonadati</taxon>
        <taxon>Pseudomonadota</taxon>
        <taxon>Alphaproteobacteria</taxon>
        <taxon>Hyphomicrobiales</taxon>
        <taxon>Xanthobacteraceae</taxon>
        <taxon>Azorhizobium</taxon>
    </lineage>
</organism>
<sequence>MRVSGGVLSKVSGAGQALPDVVGLDGCPGGWIAAHWSGAGTLTLSRIAHLADLFPAGAMAPVAAIDIPIGLPAVAGEGGRPPERHVRPLLGGRQSSVFSVPSRAAVEAAADIAVPEGERYRHACAVALETSQPPRKISKQAFMIFPKILEADALLRHRPDLPLTECHPEVSFWAMNDKQPLSLPKKVKGAPDMPGLVLRIGLLAAQGLPVDRLTRERARSLGAGLDDLVDACACAWSARRIALGTALSFPDPPERDGFGLRVAIVA</sequence>
<dbReference type="AlphaFoldDB" id="A0A917F809"/>
<keyword evidence="2" id="KW-1185">Reference proteome</keyword>
<dbReference type="Pfam" id="PF04250">
    <property type="entry name" value="DUF429"/>
    <property type="match status" value="1"/>
</dbReference>
<dbReference type="InterPro" id="IPR007362">
    <property type="entry name" value="DUF429"/>
</dbReference>
<gene>
    <name evidence="1" type="ORF">GCM10007301_09650</name>
</gene>
<protein>
    <recommendedName>
        <fullName evidence="3">DUF429 domain-containing protein</fullName>
    </recommendedName>
</protein>
<evidence type="ECO:0008006" key="3">
    <source>
        <dbReference type="Google" id="ProtNLM"/>
    </source>
</evidence>
<proteinExistence type="predicted"/>
<name>A0A917F809_9HYPH</name>
<dbReference type="RefSeq" id="WP_188575878.1">
    <property type="nucleotide sequence ID" value="NZ_BMCT01000001.1"/>
</dbReference>
<dbReference type="Proteomes" id="UP000606044">
    <property type="component" value="Unassembled WGS sequence"/>
</dbReference>
<evidence type="ECO:0000313" key="2">
    <source>
        <dbReference type="Proteomes" id="UP000606044"/>
    </source>
</evidence>
<dbReference type="EMBL" id="BMCT01000001">
    <property type="protein sequence ID" value="GGF52243.1"/>
    <property type="molecule type" value="Genomic_DNA"/>
</dbReference>
<reference evidence="1" key="1">
    <citation type="journal article" date="2014" name="Int. J. Syst. Evol. Microbiol.">
        <title>Complete genome sequence of Corynebacterium casei LMG S-19264T (=DSM 44701T), isolated from a smear-ripened cheese.</title>
        <authorList>
            <consortium name="US DOE Joint Genome Institute (JGI-PGF)"/>
            <person name="Walter F."/>
            <person name="Albersmeier A."/>
            <person name="Kalinowski J."/>
            <person name="Ruckert C."/>
        </authorList>
    </citation>
    <scope>NUCLEOTIDE SEQUENCE</scope>
    <source>
        <strain evidence="1">CCM 7897</strain>
    </source>
</reference>
<comment type="caution">
    <text evidence="1">The sequence shown here is derived from an EMBL/GenBank/DDBJ whole genome shotgun (WGS) entry which is preliminary data.</text>
</comment>
<evidence type="ECO:0000313" key="1">
    <source>
        <dbReference type="EMBL" id="GGF52243.1"/>
    </source>
</evidence>